<evidence type="ECO:0000313" key="4">
    <source>
        <dbReference type="Proteomes" id="UP000636709"/>
    </source>
</evidence>
<evidence type="ECO:0000256" key="1">
    <source>
        <dbReference type="ARBA" id="ARBA00005536"/>
    </source>
</evidence>
<evidence type="ECO:0008006" key="5">
    <source>
        <dbReference type="Google" id="ProtNLM"/>
    </source>
</evidence>
<accession>A0A835B0Z5</accession>
<dbReference type="InterPro" id="IPR042277">
    <property type="entry name" value="IST1-like"/>
</dbReference>
<reference evidence="3" key="1">
    <citation type="submission" date="2020-07" db="EMBL/GenBank/DDBJ databases">
        <title>Genome sequence and genetic diversity analysis of an under-domesticated orphan crop, white fonio (Digitaria exilis).</title>
        <authorList>
            <person name="Bennetzen J.L."/>
            <person name="Chen S."/>
            <person name="Ma X."/>
            <person name="Wang X."/>
            <person name="Yssel A.E.J."/>
            <person name="Chaluvadi S.R."/>
            <person name="Johnson M."/>
            <person name="Gangashetty P."/>
            <person name="Hamidou F."/>
            <person name="Sanogo M.D."/>
            <person name="Zwaenepoel A."/>
            <person name="Wallace J."/>
            <person name="Van De Peer Y."/>
            <person name="Van Deynze A."/>
        </authorList>
    </citation>
    <scope>NUCLEOTIDE SEQUENCE</scope>
    <source>
        <tissue evidence="3">Leaves</tissue>
    </source>
</reference>
<dbReference type="OrthoDB" id="29853at2759"/>
<dbReference type="Gene3D" id="1.20.1260.60">
    <property type="entry name" value="Vacuolar protein sorting-associated protein Ist1"/>
    <property type="match status" value="1"/>
</dbReference>
<dbReference type="PANTHER" id="PTHR12161:SF26">
    <property type="entry name" value="EXPRESSED PROTEIN"/>
    <property type="match status" value="1"/>
</dbReference>
<dbReference type="FunFam" id="1.20.1260.60:FF:000002">
    <property type="entry name" value="Vacuolar protein sorting-associated protein IST1"/>
    <property type="match status" value="1"/>
</dbReference>
<sequence>MGFIHRRTSKQTAKVKTLLALTLTRLAIARRPRLARRSISRGDVGQLLALGHLDRALHRTEHVIEEDSILEAFNIIELYCNCLIENAKQLDKPHECGDDTREAAAGIMFAAGWCGDLPELLFARSILENKFGGDFGMMAKEGTGIVDPTLVWKFSGNKRNMELKKKVVKEIAAENNIQLNFSMFPEVGEQDGCNNIPHHQELNHKAIYHIDMDGSSESDSDHSSSHNENSCDISDSDGSKNAQLKDKKPTTSVRTRR</sequence>
<protein>
    <recommendedName>
        <fullName evidence="5">IST1-like protein</fullName>
    </recommendedName>
</protein>
<comment type="similarity">
    <text evidence="1">Belongs to the IST1 family.</text>
</comment>
<gene>
    <name evidence="3" type="ORF">HU200_044492</name>
</gene>
<dbReference type="AlphaFoldDB" id="A0A835B0Z5"/>
<dbReference type="Proteomes" id="UP000636709">
    <property type="component" value="Unassembled WGS sequence"/>
</dbReference>
<dbReference type="PANTHER" id="PTHR12161">
    <property type="entry name" value="IST1 FAMILY MEMBER"/>
    <property type="match status" value="1"/>
</dbReference>
<evidence type="ECO:0000313" key="3">
    <source>
        <dbReference type="EMBL" id="KAF8683573.1"/>
    </source>
</evidence>
<dbReference type="Gramene" id="Dexi9A01G0040880.1">
    <property type="protein sequence ID" value="Dexi9A01G0040880.1:cds"/>
    <property type="gene ID" value="Dexi9A01G0040880"/>
</dbReference>
<dbReference type="InterPro" id="IPR005061">
    <property type="entry name" value="Ist1"/>
</dbReference>
<feature type="region of interest" description="Disordered" evidence="2">
    <location>
        <begin position="212"/>
        <end position="257"/>
    </location>
</feature>
<dbReference type="EMBL" id="JACEFO010002102">
    <property type="protein sequence ID" value="KAF8683573.1"/>
    <property type="molecule type" value="Genomic_DNA"/>
</dbReference>
<name>A0A835B0Z5_9POAL</name>
<proteinExistence type="inferred from homology"/>
<dbReference type="GO" id="GO:0015031">
    <property type="term" value="P:protein transport"/>
    <property type="evidence" value="ECO:0007669"/>
    <property type="project" value="InterPro"/>
</dbReference>
<dbReference type="Pfam" id="PF03398">
    <property type="entry name" value="Ist1"/>
    <property type="match status" value="1"/>
</dbReference>
<comment type="caution">
    <text evidence="3">The sequence shown here is derived from an EMBL/GenBank/DDBJ whole genome shotgun (WGS) entry which is preliminary data.</text>
</comment>
<evidence type="ECO:0000256" key="2">
    <source>
        <dbReference type="SAM" id="MobiDB-lite"/>
    </source>
</evidence>
<organism evidence="3 4">
    <name type="scientific">Digitaria exilis</name>
    <dbReference type="NCBI Taxonomy" id="1010633"/>
    <lineage>
        <taxon>Eukaryota</taxon>
        <taxon>Viridiplantae</taxon>
        <taxon>Streptophyta</taxon>
        <taxon>Embryophyta</taxon>
        <taxon>Tracheophyta</taxon>
        <taxon>Spermatophyta</taxon>
        <taxon>Magnoliopsida</taxon>
        <taxon>Liliopsida</taxon>
        <taxon>Poales</taxon>
        <taxon>Poaceae</taxon>
        <taxon>PACMAD clade</taxon>
        <taxon>Panicoideae</taxon>
        <taxon>Panicodae</taxon>
        <taxon>Paniceae</taxon>
        <taxon>Anthephorinae</taxon>
        <taxon>Digitaria</taxon>
    </lineage>
</organism>
<keyword evidence="4" id="KW-1185">Reference proteome</keyword>